<evidence type="ECO:0008006" key="3">
    <source>
        <dbReference type="Google" id="ProtNLM"/>
    </source>
</evidence>
<dbReference type="InterPro" id="IPR014942">
    <property type="entry name" value="AbiEii"/>
</dbReference>
<name>A0A2H0RMC7_9BACT</name>
<evidence type="ECO:0000313" key="2">
    <source>
        <dbReference type="Proteomes" id="UP000230833"/>
    </source>
</evidence>
<dbReference type="EMBL" id="PCYL01000019">
    <property type="protein sequence ID" value="PIR46935.1"/>
    <property type="molecule type" value="Genomic_DNA"/>
</dbReference>
<evidence type="ECO:0000313" key="1">
    <source>
        <dbReference type="EMBL" id="PIR46935.1"/>
    </source>
</evidence>
<dbReference type="AlphaFoldDB" id="A0A2H0RMC7"/>
<gene>
    <name evidence="1" type="ORF">COV07_01580</name>
</gene>
<dbReference type="Proteomes" id="UP000230833">
    <property type="component" value="Unassembled WGS sequence"/>
</dbReference>
<reference evidence="1 2" key="1">
    <citation type="submission" date="2017-09" db="EMBL/GenBank/DDBJ databases">
        <title>Depth-based differentiation of microbial function through sediment-hosted aquifers and enrichment of novel symbionts in the deep terrestrial subsurface.</title>
        <authorList>
            <person name="Probst A.J."/>
            <person name="Ladd B."/>
            <person name="Jarett J.K."/>
            <person name="Geller-Mcgrath D.E."/>
            <person name="Sieber C.M."/>
            <person name="Emerson J.B."/>
            <person name="Anantharaman K."/>
            <person name="Thomas B.C."/>
            <person name="Malmstrom R."/>
            <person name="Stieglmeier M."/>
            <person name="Klingl A."/>
            <person name="Woyke T."/>
            <person name="Ryan C.M."/>
            <person name="Banfield J.F."/>
        </authorList>
    </citation>
    <scope>NUCLEOTIDE SEQUENCE [LARGE SCALE GENOMIC DNA]</scope>
    <source>
        <strain evidence="1">CG10_big_fil_rev_8_21_14_0_10_45_14</strain>
    </source>
</reference>
<comment type="caution">
    <text evidence="1">The sequence shown here is derived from an EMBL/GenBank/DDBJ whole genome shotgun (WGS) entry which is preliminary data.</text>
</comment>
<proteinExistence type="predicted"/>
<accession>A0A2H0RMC7</accession>
<sequence>MHKEILSKEQLVLLPIIGKFSDKFGLVGGTAIALHLGHRESIDFDLFSSEPFENSKVKQKLRRLTTIDRITFEDIGQLNIELQGVKLTFFEFSYPVEYSENVLDYIKIPDLLTLAAMKAFALGGRAKWKDYVDLYFILKDHYSVAQIIAKAQELFSGEFNDKLFQVQLGYFDKMNYSEPIVFKNNYSVFEKEVKEFLLEKSLE</sequence>
<dbReference type="Pfam" id="PF08843">
    <property type="entry name" value="AbiEii"/>
    <property type="match status" value="1"/>
</dbReference>
<protein>
    <recommendedName>
        <fullName evidence="3">Nucleotidyl transferase AbiEii/AbiGii toxin family protein</fullName>
    </recommendedName>
</protein>
<organism evidence="1 2">
    <name type="scientific">Candidatus Vogelbacteria bacterium CG10_big_fil_rev_8_21_14_0_10_45_14</name>
    <dbReference type="NCBI Taxonomy" id="1975042"/>
    <lineage>
        <taxon>Bacteria</taxon>
        <taxon>Candidatus Vogeliibacteriota</taxon>
    </lineage>
</organism>